<keyword evidence="2" id="KW-1185">Reference proteome</keyword>
<name>A0A232EDN3_9HYME</name>
<dbReference type="EMBL" id="NNAY01006220">
    <property type="protein sequence ID" value="OXU16438.1"/>
    <property type="molecule type" value="Genomic_DNA"/>
</dbReference>
<protein>
    <submittedName>
        <fullName evidence="1">Uncharacterized protein</fullName>
    </submittedName>
</protein>
<reference evidence="1 2" key="1">
    <citation type="journal article" date="2017" name="Curr. Biol.">
        <title>The Evolution of Venom by Co-option of Single-Copy Genes.</title>
        <authorList>
            <person name="Martinson E.O."/>
            <person name="Mrinalini"/>
            <person name="Kelkar Y.D."/>
            <person name="Chang C.H."/>
            <person name="Werren J.H."/>
        </authorList>
    </citation>
    <scope>NUCLEOTIDE SEQUENCE [LARGE SCALE GENOMIC DNA]</scope>
    <source>
        <strain evidence="1 2">Alberta</strain>
        <tissue evidence="1">Whole body</tissue>
    </source>
</reference>
<gene>
    <name evidence="1" type="ORF">TSAR_006897</name>
</gene>
<proteinExistence type="predicted"/>
<sequence length="43" mass="4943">MLSILRSCMPALNDLIATDSRHLSMEFSEKNFPAIREVIMLTF</sequence>
<comment type="caution">
    <text evidence="1">The sequence shown here is derived from an EMBL/GenBank/DDBJ whole genome shotgun (WGS) entry which is preliminary data.</text>
</comment>
<dbReference type="AlphaFoldDB" id="A0A232EDN3"/>
<accession>A0A232EDN3</accession>
<dbReference type="Proteomes" id="UP000215335">
    <property type="component" value="Unassembled WGS sequence"/>
</dbReference>
<evidence type="ECO:0000313" key="1">
    <source>
        <dbReference type="EMBL" id="OXU16438.1"/>
    </source>
</evidence>
<evidence type="ECO:0000313" key="2">
    <source>
        <dbReference type="Proteomes" id="UP000215335"/>
    </source>
</evidence>
<organism evidence="1 2">
    <name type="scientific">Trichomalopsis sarcophagae</name>
    <dbReference type="NCBI Taxonomy" id="543379"/>
    <lineage>
        <taxon>Eukaryota</taxon>
        <taxon>Metazoa</taxon>
        <taxon>Ecdysozoa</taxon>
        <taxon>Arthropoda</taxon>
        <taxon>Hexapoda</taxon>
        <taxon>Insecta</taxon>
        <taxon>Pterygota</taxon>
        <taxon>Neoptera</taxon>
        <taxon>Endopterygota</taxon>
        <taxon>Hymenoptera</taxon>
        <taxon>Apocrita</taxon>
        <taxon>Proctotrupomorpha</taxon>
        <taxon>Chalcidoidea</taxon>
        <taxon>Pteromalidae</taxon>
        <taxon>Pteromalinae</taxon>
        <taxon>Trichomalopsis</taxon>
    </lineage>
</organism>